<feature type="transmembrane region" description="Helical" evidence="1">
    <location>
        <begin position="32"/>
        <end position="61"/>
    </location>
</feature>
<reference evidence="3" key="1">
    <citation type="journal article" date="2019" name="Int. J. Syst. Evol. Microbiol.">
        <title>The Global Catalogue of Microorganisms (GCM) 10K type strain sequencing project: providing services to taxonomists for standard genome sequencing and annotation.</title>
        <authorList>
            <consortium name="The Broad Institute Genomics Platform"/>
            <consortium name="The Broad Institute Genome Sequencing Center for Infectious Disease"/>
            <person name="Wu L."/>
            <person name="Ma J."/>
        </authorList>
    </citation>
    <scope>NUCLEOTIDE SEQUENCE [LARGE SCALE GENOMIC DNA]</scope>
    <source>
        <strain evidence="3">LMG 29894</strain>
    </source>
</reference>
<dbReference type="RefSeq" id="WP_378164613.1">
    <property type="nucleotide sequence ID" value="NZ_JBHSBU010000001.1"/>
</dbReference>
<comment type="caution">
    <text evidence="2">The sequence shown here is derived from an EMBL/GenBank/DDBJ whole genome shotgun (WGS) entry which is preliminary data.</text>
</comment>
<keyword evidence="3" id="KW-1185">Reference proteome</keyword>
<dbReference type="EMBL" id="JBHSBU010000001">
    <property type="protein sequence ID" value="MFC4160125.1"/>
    <property type="molecule type" value="Genomic_DNA"/>
</dbReference>
<evidence type="ECO:0000313" key="2">
    <source>
        <dbReference type="EMBL" id="MFC4160125.1"/>
    </source>
</evidence>
<dbReference type="Proteomes" id="UP001595791">
    <property type="component" value="Unassembled WGS sequence"/>
</dbReference>
<accession>A0ABV8MS25</accession>
<feature type="transmembrane region" description="Helical" evidence="1">
    <location>
        <begin position="161"/>
        <end position="185"/>
    </location>
</feature>
<keyword evidence="1" id="KW-0472">Membrane</keyword>
<feature type="transmembrane region" description="Helical" evidence="1">
    <location>
        <begin position="97"/>
        <end position="114"/>
    </location>
</feature>
<feature type="transmembrane region" description="Helical" evidence="1">
    <location>
        <begin position="191"/>
        <end position="212"/>
    </location>
</feature>
<keyword evidence="1" id="KW-0812">Transmembrane</keyword>
<gene>
    <name evidence="2" type="ORF">ACFOW7_12270</name>
</gene>
<feature type="transmembrane region" description="Helical" evidence="1">
    <location>
        <begin position="120"/>
        <end position="140"/>
    </location>
</feature>
<dbReference type="InterPro" id="IPR011990">
    <property type="entry name" value="TPR-like_helical_dom_sf"/>
</dbReference>
<organism evidence="2 3">
    <name type="scientific">Chitinimonas lacunae</name>
    <dbReference type="NCBI Taxonomy" id="1963018"/>
    <lineage>
        <taxon>Bacteria</taxon>
        <taxon>Pseudomonadati</taxon>
        <taxon>Pseudomonadota</taxon>
        <taxon>Betaproteobacteria</taxon>
        <taxon>Neisseriales</taxon>
        <taxon>Chitinibacteraceae</taxon>
        <taxon>Chitinimonas</taxon>
    </lineage>
</organism>
<evidence type="ECO:0000313" key="3">
    <source>
        <dbReference type="Proteomes" id="UP001595791"/>
    </source>
</evidence>
<name>A0ABV8MS25_9NEIS</name>
<keyword evidence="1" id="KW-1133">Transmembrane helix</keyword>
<protein>
    <submittedName>
        <fullName evidence="2">Tol-pal system YbgF family protein</fullName>
    </submittedName>
</protein>
<sequence>MSVIPRQSDRTIAPYWNRFPSFFLYPFSFEPLLTLVVLSVIGVFGLYTLKPIALVWMFLLFRYCFRVLERTALGFLNSDSGAFMTGHGGRYLPYKQFLIILFFIVLVAAFGALLGPVPALLVGFVLLLVLPASIMVLAVTNSLIDALNPNHLWPMVSEIGLPYFGMVGCLTMLTSSGGAVEMLLAPLLPEAAQVFVSLFAAGFFAIVSYRLMGYVMYQYHREIGLEVRVQFDDRQNVNDPKAQQAAELAELLKSGRIDEALEQTRQATRDYPMDIDVHERYHQLLRRLPDRQPQLAEHAQRFLPLLMSEQRASMAVRVIESVLEVVPDFQPAQPREVLPLATAAFEQRRFEVAMKLMRGFDRRHPKHSDIPGIYLLGARILCEHLRNDAQALLILSNIRQRFPDHPASVEAEKLSTVIERLQAGT</sequence>
<proteinExistence type="predicted"/>
<dbReference type="Gene3D" id="1.25.40.10">
    <property type="entry name" value="Tetratricopeptide repeat domain"/>
    <property type="match status" value="1"/>
</dbReference>
<evidence type="ECO:0000256" key="1">
    <source>
        <dbReference type="SAM" id="Phobius"/>
    </source>
</evidence>